<keyword evidence="5 6" id="KW-0472">Membrane</keyword>
<proteinExistence type="inferred from homology"/>
<dbReference type="InterPro" id="IPR008564">
    <property type="entry name" value="TVP23-like"/>
</dbReference>
<feature type="transmembrane region" description="Helical" evidence="6">
    <location>
        <begin position="71"/>
        <end position="94"/>
    </location>
</feature>
<evidence type="ECO:0000313" key="8">
    <source>
        <dbReference type="Proteomes" id="UP000807159"/>
    </source>
</evidence>
<gene>
    <name evidence="7" type="ORF">H0E87_031286</name>
</gene>
<dbReference type="PANTHER" id="PTHR13019">
    <property type="entry name" value="GOLGI APPARATUS MEMBRANE PROTEIN TVP23"/>
    <property type="match status" value="1"/>
</dbReference>
<dbReference type="EMBL" id="JACEGQ020000144">
    <property type="protein sequence ID" value="KAH8479575.1"/>
    <property type="molecule type" value="Genomic_DNA"/>
</dbReference>
<comment type="function">
    <text evidence="6">Golgi membrane protein involved in vesicular trafficking.</text>
</comment>
<dbReference type="GO" id="GO:0009306">
    <property type="term" value="P:protein secretion"/>
    <property type="evidence" value="ECO:0007669"/>
    <property type="project" value="TreeGrafter"/>
</dbReference>
<comment type="caution">
    <text evidence="7">The sequence shown here is derived from an EMBL/GenBank/DDBJ whole genome shotgun (WGS) entry which is preliminary data.</text>
</comment>
<name>A0A8T2WC80_POPDE</name>
<dbReference type="AlphaFoldDB" id="A0A8T2WC80"/>
<keyword evidence="8" id="KW-1185">Reference proteome</keyword>
<dbReference type="GO" id="GO:0016192">
    <property type="term" value="P:vesicle-mediated transport"/>
    <property type="evidence" value="ECO:0007669"/>
    <property type="project" value="TreeGrafter"/>
</dbReference>
<organism evidence="7 8">
    <name type="scientific">Populus deltoides</name>
    <name type="common">Eastern poplar</name>
    <name type="synonym">Eastern cottonwood</name>
    <dbReference type="NCBI Taxonomy" id="3696"/>
    <lineage>
        <taxon>Eukaryota</taxon>
        <taxon>Viridiplantae</taxon>
        <taxon>Streptophyta</taxon>
        <taxon>Embryophyta</taxon>
        <taxon>Tracheophyta</taxon>
        <taxon>Spermatophyta</taxon>
        <taxon>Magnoliopsida</taxon>
        <taxon>eudicotyledons</taxon>
        <taxon>Gunneridae</taxon>
        <taxon>Pentapetalae</taxon>
        <taxon>rosids</taxon>
        <taxon>fabids</taxon>
        <taxon>Malpighiales</taxon>
        <taxon>Salicaceae</taxon>
        <taxon>Saliceae</taxon>
        <taxon>Populus</taxon>
    </lineage>
</organism>
<accession>A0A8T2WC80</accession>
<comment type="subcellular location">
    <subcellularLocation>
        <location evidence="6">Golgi apparatus membrane</location>
        <topology evidence="6">Multi-pass membrane protein</topology>
    </subcellularLocation>
    <subcellularLocation>
        <location evidence="1">Membrane</location>
        <topology evidence="1">Multi-pass membrane protein</topology>
    </subcellularLocation>
</comment>
<evidence type="ECO:0000256" key="6">
    <source>
        <dbReference type="RuleBase" id="RU361206"/>
    </source>
</evidence>
<dbReference type="GO" id="GO:0000139">
    <property type="term" value="C:Golgi membrane"/>
    <property type="evidence" value="ECO:0007669"/>
    <property type="project" value="UniProtKB-SubCell"/>
</dbReference>
<keyword evidence="4 6" id="KW-1133">Transmembrane helix</keyword>
<dbReference type="Proteomes" id="UP000807159">
    <property type="component" value="Unassembled WGS sequence"/>
</dbReference>
<evidence type="ECO:0000256" key="3">
    <source>
        <dbReference type="ARBA" id="ARBA00022692"/>
    </source>
</evidence>
<dbReference type="Pfam" id="PF05832">
    <property type="entry name" value="DUF846"/>
    <property type="match status" value="1"/>
</dbReference>
<evidence type="ECO:0000256" key="1">
    <source>
        <dbReference type="ARBA" id="ARBA00004141"/>
    </source>
</evidence>
<evidence type="ECO:0000256" key="4">
    <source>
        <dbReference type="ARBA" id="ARBA00022989"/>
    </source>
</evidence>
<feature type="transmembrane region" description="Helical" evidence="6">
    <location>
        <begin position="28"/>
        <end position="59"/>
    </location>
</feature>
<keyword evidence="3 6" id="KW-0812">Transmembrane</keyword>
<evidence type="ECO:0000313" key="7">
    <source>
        <dbReference type="EMBL" id="KAH8479575.1"/>
    </source>
</evidence>
<comment type="similarity">
    <text evidence="2 6">Belongs to the TVP23 family.</text>
</comment>
<sequence>MDFSQPVGENYANPKTCFFHVLFKAAGLVMYILSALFFDSFVIIFVVTVVLAALDFWVVKNSSARMNKKDSWLFWWTLYLNAAAWVILGIFSVIRFEADYVLVVAVCASLSIVNIVGFTKCRKGYSNPYSDAKKQIQGFACQAIASHFTSTIRSALSAV</sequence>
<evidence type="ECO:0000256" key="5">
    <source>
        <dbReference type="ARBA" id="ARBA00023136"/>
    </source>
</evidence>
<reference evidence="7" key="1">
    <citation type="journal article" date="2021" name="J. Hered.">
        <title>Genome Assembly of Salicaceae Populus deltoides (Eastern Cottonwood) I-69 Based on Nanopore Sequencing and Hi-C Technologies.</title>
        <authorList>
            <person name="Bai S."/>
            <person name="Wu H."/>
            <person name="Zhang J."/>
            <person name="Pan Z."/>
            <person name="Zhao W."/>
            <person name="Li Z."/>
            <person name="Tong C."/>
        </authorList>
    </citation>
    <scope>NUCLEOTIDE SEQUENCE</scope>
    <source>
        <tissue evidence="7">Leaf</tissue>
    </source>
</reference>
<keyword evidence="6" id="KW-0333">Golgi apparatus</keyword>
<evidence type="ECO:0000256" key="2">
    <source>
        <dbReference type="ARBA" id="ARBA00005467"/>
    </source>
</evidence>
<dbReference type="PANTHER" id="PTHR13019:SF7">
    <property type="entry name" value="GOLGI APPARATUS MEMBRANE PROTEIN TVP23"/>
    <property type="match status" value="1"/>
</dbReference>
<protein>
    <recommendedName>
        <fullName evidence="6">Golgi apparatus membrane protein TVP23</fullName>
    </recommendedName>
</protein>
<feature type="transmembrane region" description="Helical" evidence="6">
    <location>
        <begin position="100"/>
        <end position="119"/>
    </location>
</feature>